<name>A0A7Z0DN96_9ACTN</name>
<evidence type="ECO:0000259" key="2">
    <source>
        <dbReference type="Pfam" id="PF00248"/>
    </source>
</evidence>
<dbReference type="InterPro" id="IPR020471">
    <property type="entry name" value="AKR"/>
</dbReference>
<proteinExistence type="predicted"/>
<dbReference type="PRINTS" id="PR00069">
    <property type="entry name" value="ALDKETRDTASE"/>
</dbReference>
<dbReference type="AlphaFoldDB" id="A0A7Z0DN96"/>
<dbReference type="RefSeq" id="WP_246321506.1">
    <property type="nucleotide sequence ID" value="NZ_JACBZR010000001.1"/>
</dbReference>
<organism evidence="3 4">
    <name type="scientific">Nocardioides panzhihuensis</name>
    <dbReference type="NCBI Taxonomy" id="860243"/>
    <lineage>
        <taxon>Bacteria</taxon>
        <taxon>Bacillati</taxon>
        <taxon>Actinomycetota</taxon>
        <taxon>Actinomycetes</taxon>
        <taxon>Propionibacteriales</taxon>
        <taxon>Nocardioidaceae</taxon>
        <taxon>Nocardioides</taxon>
    </lineage>
</organism>
<gene>
    <name evidence="3" type="ORF">BJ988_003286</name>
</gene>
<dbReference type="GO" id="GO:0005737">
    <property type="term" value="C:cytoplasm"/>
    <property type="evidence" value="ECO:0007669"/>
    <property type="project" value="TreeGrafter"/>
</dbReference>
<feature type="domain" description="NADP-dependent oxidoreductase" evidence="2">
    <location>
        <begin position="16"/>
        <end position="289"/>
    </location>
</feature>
<dbReference type="PANTHER" id="PTHR43625:SF40">
    <property type="entry name" value="ALDO-KETO REDUCTASE YAKC [NADP(+)]"/>
    <property type="match status" value="1"/>
</dbReference>
<dbReference type="GO" id="GO:0016491">
    <property type="term" value="F:oxidoreductase activity"/>
    <property type="evidence" value="ECO:0007669"/>
    <property type="project" value="UniProtKB-KW"/>
</dbReference>
<dbReference type="Pfam" id="PF00248">
    <property type="entry name" value="Aldo_ket_red"/>
    <property type="match status" value="1"/>
</dbReference>
<protein>
    <submittedName>
        <fullName evidence="3">Aryl-alcohol dehydrogenase-like predicted oxidoreductase</fullName>
    </submittedName>
</protein>
<sequence length="293" mass="31579">MSQLATARPLQLGRQGFGAMRLRDDDSGDADRDPFRVVNTALEEGVVMIDTAELYGNEELVGRTIAARRDEVLLASKFGVVAADHHPDGFEVRADAGHVRRSCEASLRRLRTDHIDLYYLHHRSDTVPIEETVGAMADLLRKGDIGAIGLSNVTAEDLRRAYAVHPVTALQEHWSLAERTIERELVPTAAELGVALVAHSPTSHGVLHSAADDTAPADEKQVVLREIATAHGVSAGKVAIAWVHSRGPLHGLEVVPLPGTTRASHVRANVAAAEIVLSADELQRLTAAWQSNA</sequence>
<dbReference type="SUPFAM" id="SSF51430">
    <property type="entry name" value="NAD(P)-linked oxidoreductase"/>
    <property type="match status" value="1"/>
</dbReference>
<dbReference type="PANTHER" id="PTHR43625">
    <property type="entry name" value="AFLATOXIN B1 ALDEHYDE REDUCTASE"/>
    <property type="match status" value="1"/>
</dbReference>
<reference evidence="3 4" key="1">
    <citation type="submission" date="2020-07" db="EMBL/GenBank/DDBJ databases">
        <title>Sequencing the genomes of 1000 actinobacteria strains.</title>
        <authorList>
            <person name="Klenk H.-P."/>
        </authorList>
    </citation>
    <scope>NUCLEOTIDE SEQUENCE [LARGE SCALE GENOMIC DNA]</scope>
    <source>
        <strain evidence="3 4">DSM 26487</strain>
    </source>
</reference>
<accession>A0A7Z0DN96</accession>
<dbReference type="Proteomes" id="UP000564496">
    <property type="component" value="Unassembled WGS sequence"/>
</dbReference>
<dbReference type="EMBL" id="JACBZR010000001">
    <property type="protein sequence ID" value="NYI78638.1"/>
    <property type="molecule type" value="Genomic_DNA"/>
</dbReference>
<dbReference type="InterPro" id="IPR023210">
    <property type="entry name" value="NADP_OxRdtase_dom"/>
</dbReference>
<keyword evidence="1" id="KW-0560">Oxidoreductase</keyword>
<comment type="caution">
    <text evidence="3">The sequence shown here is derived from an EMBL/GenBank/DDBJ whole genome shotgun (WGS) entry which is preliminary data.</text>
</comment>
<evidence type="ECO:0000313" key="4">
    <source>
        <dbReference type="Proteomes" id="UP000564496"/>
    </source>
</evidence>
<evidence type="ECO:0000313" key="3">
    <source>
        <dbReference type="EMBL" id="NYI78638.1"/>
    </source>
</evidence>
<evidence type="ECO:0000256" key="1">
    <source>
        <dbReference type="ARBA" id="ARBA00023002"/>
    </source>
</evidence>
<keyword evidence="4" id="KW-1185">Reference proteome</keyword>
<dbReference type="Gene3D" id="3.20.20.100">
    <property type="entry name" value="NADP-dependent oxidoreductase domain"/>
    <property type="match status" value="1"/>
</dbReference>
<dbReference type="InterPro" id="IPR050791">
    <property type="entry name" value="Aldo-Keto_reductase"/>
</dbReference>
<dbReference type="InterPro" id="IPR036812">
    <property type="entry name" value="NAD(P)_OxRdtase_dom_sf"/>
</dbReference>